<evidence type="ECO:0000313" key="3">
    <source>
        <dbReference type="Proteomes" id="UP000827724"/>
    </source>
</evidence>
<feature type="compositionally biased region" description="Basic and acidic residues" evidence="1">
    <location>
        <begin position="1350"/>
        <end position="1367"/>
    </location>
</feature>
<accession>A0A9P8QUM8</accession>
<feature type="compositionally biased region" description="Basic residues" evidence="1">
    <location>
        <begin position="1482"/>
        <end position="1492"/>
    </location>
</feature>
<feature type="compositionally biased region" description="Polar residues" evidence="1">
    <location>
        <begin position="1716"/>
        <end position="1725"/>
    </location>
</feature>
<feature type="compositionally biased region" description="Basic residues" evidence="1">
    <location>
        <begin position="1412"/>
        <end position="1425"/>
    </location>
</feature>
<evidence type="ECO:0000256" key="1">
    <source>
        <dbReference type="SAM" id="MobiDB-lite"/>
    </source>
</evidence>
<feature type="region of interest" description="Disordered" evidence="1">
    <location>
        <begin position="209"/>
        <end position="307"/>
    </location>
</feature>
<gene>
    <name evidence="2" type="ORF">Trco_002419</name>
</gene>
<feature type="compositionally biased region" description="Acidic residues" evidence="1">
    <location>
        <begin position="243"/>
        <end position="259"/>
    </location>
</feature>
<dbReference type="PANTHER" id="PTHR35711">
    <property type="entry name" value="EXPRESSED PROTEIN"/>
    <property type="match status" value="1"/>
</dbReference>
<feature type="compositionally biased region" description="Acidic residues" evidence="1">
    <location>
        <begin position="1372"/>
        <end position="1389"/>
    </location>
</feature>
<dbReference type="EMBL" id="JAIWOZ010000002">
    <property type="protein sequence ID" value="KAH6609073.1"/>
    <property type="molecule type" value="Genomic_DNA"/>
</dbReference>
<proteinExistence type="predicted"/>
<feature type="compositionally biased region" description="Acidic residues" evidence="1">
    <location>
        <begin position="275"/>
        <end position="285"/>
    </location>
</feature>
<sequence length="1740" mass="194887">MDNKTGIEDTFLGGPEWVSTITENEAQERIDIAVSPKDRKWIETHQAFHKLLADTEMTIGQILSANFTQHETHLFILSQSAVLRTIQEDNTRRFYSLLQGRFQGVTPDIPSKLTMLYFGLPIEPMDFPLAAMNSAIEIRKPEPPRYAADPPLHFLTAHKERNWGDEALMGEFGIRKEDPAYPVPVKPPQNWLSSLSHDYLRDQLTREEECLQDEQPVLRLRGGGADDDSDWSEKNDSDPSYSESDEEDGSEDGGDEVDALNEGNSRRKDKKTIEADDVTMDEIDNGGDCGDSSLNEETTPSPQSSKWTNLYGFQGCLPFIPGNRQTYESAIRRLLSLGPRDGKAFSIVHFDENSNQVDTIHDSLPLKRGSATLEYVSEKSLKGRGNPPQPQPSFFVKLKNEAAPEHWQPSEEKFRTSVSSVRWAPDGEQGAQQQTDGPVSCCYLTFPRANDSQLSLEEVCGWGADQYNAYVRTALEVLLGLPEGPFHHAFFRLGKGNSDLKNAPPAYGFSSISSSDILSLIPSGDGKPSALSCSQLDGNEVAFVLPCYYYNDDDAPLDWSGKNTITKTSSFIQQMVSTAFGDSAKHLNYVRLLDGRATLGPEINRNQKYYSIRMSDDLPQNSEVGYASALSKIISHGNPFVLLYPEWGEDQTFLCLQVTNGDDGAEYYVHMPPLSSTVKEFRASVFELMQLAGFEKSRTLDVDSGKASISIQPRIGEEPANVKVDAPCFFISPNTTDEEWFSIRARITTPLATVKILDSKAWDWRVQAQNTDIWGPRYGHMAETQTVVEKSEEKKTRKEAKNKTTRERVISSTMREDAPTAEPTEVSRFDDWAQKQPYGKDVARDSERRRRTWAAQPSIFENYGLLPWPANSGIRFPMNAPPSEHMLRTGPRMPMVSKAILTPTEQGELQRIAWDLRNLCLNRTMECAYDGCRFTYRLDDQQAMRKHLQECHTARKCMWCDEILFAQRDAKGINRHMREKHKDMLMEALGVSRATIRRFDGEGTISIPLKRARRPHTHSPLGLASDDMIIDTPKSQEPRRDKTPGFCDRCGREASYSNKNEQAYHDSHCKPGIFNGAECKFCTACGKHVWLSATDAKRSGKSNGQLAHCSHNVDDANGPHCSLCGFDMSRLPQDGRDQHQKRCKGFSALSGRFCLYCGEEFRDVATQADWNRNKAHMIACYEENAGAMSLLQAPDVAAFQQQQNNLRGQIIATKLGAVDSEEREQGPREQDDLSDSDEEPRQTKPARKRLKMGWPRRARNGSSSDGVSTALRAMEGAVVGLETPHSQSPNPDAHRYNQEALRAILLRNISNGTFETPTTAPRKSPDNTSQRKIPSRSPSRPPSPDPLAGETEKDASEPEIQKAEHISSQDADSSESDLDDGSDFGEGGEQDAQQSGDDKESEDELQGDPTGSKRRGRGGRKRGRKGDRNYEAESEDDDDSESDEDGQSSKPPRRSPSPNWNRLLGPEDAQFEPSEEYYCSKCFRKAPKKHNRDRSPLGRGKEIELHHDPSRCCGIRRGIGSTKRLPNRSGWIPSSLMPKPLTNLRKAFLRRYPTYARTVYPLSASNANGSYYRSDPNNDDNKDWWSIPWPPFRGPSPLPNGWVAPDVVDVPSAGRGRQQFQLKPVPDPTYRQGNDAHDSEDDDVASDRDTNGKRKRRSRPPSAFSSAKARTAPTVAKRSQKKKITTKADSAAVPRSAKKKGPMLQRMAKARVATSRKVTQQTTEKTAPVRRSTRKRQKTG</sequence>
<feature type="compositionally biased region" description="Basic and acidic residues" evidence="1">
    <location>
        <begin position="789"/>
        <end position="818"/>
    </location>
</feature>
<feature type="compositionally biased region" description="Basic and acidic residues" evidence="1">
    <location>
        <begin position="1493"/>
        <end position="1503"/>
    </location>
</feature>
<feature type="compositionally biased region" description="Basic residues" evidence="1">
    <location>
        <begin position="1244"/>
        <end position="1259"/>
    </location>
</feature>
<name>A0A9P8QUM8_9HYPO</name>
<reference evidence="2" key="1">
    <citation type="submission" date="2021-08" db="EMBL/GenBank/DDBJ databases">
        <title>Chromosome-Level Trichoderma cornu-damae using Hi-C Data.</title>
        <authorList>
            <person name="Kim C.S."/>
        </authorList>
    </citation>
    <scope>NUCLEOTIDE SEQUENCE</scope>
    <source>
        <strain evidence="2">KA19-0412C</strain>
    </source>
</reference>
<feature type="compositionally biased region" description="Polar residues" evidence="1">
    <location>
        <begin position="292"/>
        <end position="307"/>
    </location>
</feature>
<feature type="compositionally biased region" description="Basic residues" evidence="1">
    <location>
        <begin position="1731"/>
        <end position="1740"/>
    </location>
</feature>
<feature type="compositionally biased region" description="Polar residues" evidence="1">
    <location>
        <begin position="1309"/>
        <end position="1332"/>
    </location>
</feature>
<feature type="compositionally biased region" description="Acidic residues" evidence="1">
    <location>
        <begin position="1432"/>
        <end position="1446"/>
    </location>
</feature>
<organism evidence="2 3">
    <name type="scientific">Trichoderma cornu-damae</name>
    <dbReference type="NCBI Taxonomy" id="654480"/>
    <lineage>
        <taxon>Eukaryota</taxon>
        <taxon>Fungi</taxon>
        <taxon>Dikarya</taxon>
        <taxon>Ascomycota</taxon>
        <taxon>Pezizomycotina</taxon>
        <taxon>Sordariomycetes</taxon>
        <taxon>Hypocreomycetidae</taxon>
        <taxon>Hypocreales</taxon>
        <taxon>Hypocreaceae</taxon>
        <taxon>Trichoderma</taxon>
    </lineage>
</organism>
<feature type="region of interest" description="Disordered" evidence="1">
    <location>
        <begin position="1616"/>
        <end position="1740"/>
    </location>
</feature>
<protein>
    <submittedName>
        <fullName evidence="2">Uncharacterized protein</fullName>
    </submittedName>
</protein>
<dbReference type="Proteomes" id="UP000827724">
    <property type="component" value="Unassembled WGS sequence"/>
</dbReference>
<feature type="region of interest" description="Disordered" evidence="1">
    <location>
        <begin position="1482"/>
        <end position="1503"/>
    </location>
</feature>
<dbReference type="OrthoDB" id="4850289at2759"/>
<dbReference type="PANTHER" id="PTHR35711:SF1">
    <property type="entry name" value="ECTODERMAL, ISOFORM F"/>
    <property type="match status" value="1"/>
</dbReference>
<feature type="region of interest" description="Disordered" evidence="1">
    <location>
        <begin position="1217"/>
        <end position="1267"/>
    </location>
</feature>
<feature type="region of interest" description="Disordered" evidence="1">
    <location>
        <begin position="1309"/>
        <end position="1468"/>
    </location>
</feature>
<feature type="region of interest" description="Disordered" evidence="1">
    <location>
        <begin position="788"/>
        <end position="825"/>
    </location>
</feature>
<feature type="compositionally biased region" description="Low complexity" evidence="1">
    <location>
        <begin position="1660"/>
        <end position="1670"/>
    </location>
</feature>
<keyword evidence="3" id="KW-1185">Reference proteome</keyword>
<evidence type="ECO:0000313" key="2">
    <source>
        <dbReference type="EMBL" id="KAH6609073.1"/>
    </source>
</evidence>
<comment type="caution">
    <text evidence="2">The sequence shown here is derived from an EMBL/GenBank/DDBJ whole genome shotgun (WGS) entry which is preliminary data.</text>
</comment>